<dbReference type="NCBIfam" id="NF045833">
    <property type="entry name" value="P80_membrane"/>
    <property type="match status" value="1"/>
</dbReference>
<keyword evidence="2" id="KW-1185">Reference proteome</keyword>
<evidence type="ECO:0000313" key="2">
    <source>
        <dbReference type="Proteomes" id="UP001179842"/>
    </source>
</evidence>
<protein>
    <recommendedName>
        <fullName evidence="3">Membrane protein P80</fullName>
    </recommendedName>
</protein>
<organism evidence="1 2">
    <name type="scientific">Mesomycoplasma lagogenitalium</name>
    <dbReference type="NCBI Taxonomy" id="171286"/>
    <lineage>
        <taxon>Bacteria</taxon>
        <taxon>Bacillati</taxon>
        <taxon>Mycoplasmatota</taxon>
        <taxon>Mycoplasmoidales</taxon>
        <taxon>Metamycoplasmataceae</taxon>
        <taxon>Mesomycoplasma</taxon>
    </lineage>
</organism>
<sequence>MSKENIFKKIARMNSKNKSKKKDTNKTPEQIKKAKTIRYSLFGLGFVSLSAIAIGVPIGFANVKKVVIDKRDDNSLLVSFSSPDGKDVDLTMKELLDSVKVPSVLNKEKMEEAKKTLVKYLYQEEYEASKLFKEAWDKSYVEGKTSSNSIFNPNFKSYEEVQNEQKNKLEDQRRQYQKNYGYENWESEFNKFLTTNAQFGGATTFEKAVEHLTYTTIQAKALSRFTPEFSTAFLAKDVKNRVLSEDVKDKNGNIVFAKGERLFKDIIILDDSSDKGNSATNAFLPNIDKKENAQKTPKELAKIAEDYRVSAFLTKSYVKEYMNANNVVNKFYFSENAILKDQFYFYDISQLTINATQNQTNAQSFWKIAKNDLKELLKYSVTELNENNTTKTVKTHLELIENFKGASSDDKNQNVNDKILLDSINSSVNKSNAQFLGQKGLRNLSQIFSGEDASYALAFVNDVYSAKEANNIFSQTLFTKIKEKIFKNGNEILLPESSSLANKSLSEITELNRKLSEFIDKLSDGDLNLVGDAFKETFGETSTNGQPNSYKISTIYKLSENNFVVYSSKGLNIVTKNEINTFDKLQNILKKELQLNANNQNDSSFKSRLQVSQLFDQLKEDQFVLKELLTNDKFKNKLLEENQANATQEAKDEYLNTLNKNIDNAVNSYSLNKILEINKKVEPYLETVRKNNLNADYKFSDSLNQWVIVNKETKSDIETIFEALQKHYGIKK</sequence>
<dbReference type="RefSeq" id="WP_280102091.1">
    <property type="nucleotide sequence ID" value="NZ_CP122979.1"/>
</dbReference>
<dbReference type="EMBL" id="CP122979">
    <property type="protein sequence ID" value="WGI36789.1"/>
    <property type="molecule type" value="Genomic_DNA"/>
</dbReference>
<reference evidence="1" key="1">
    <citation type="submission" date="2023-04" db="EMBL/GenBank/DDBJ databases">
        <title>Completed genome of Mycoplasma lagogenitalium type strain 12MS.</title>
        <authorList>
            <person name="Spergser J."/>
        </authorList>
    </citation>
    <scope>NUCLEOTIDE SEQUENCE</scope>
    <source>
        <strain evidence="1">12MS</strain>
    </source>
</reference>
<accession>A0ABY8LU65</accession>
<gene>
    <name evidence="1" type="ORF">QEG99_00665</name>
</gene>
<evidence type="ECO:0008006" key="3">
    <source>
        <dbReference type="Google" id="ProtNLM"/>
    </source>
</evidence>
<evidence type="ECO:0000313" key="1">
    <source>
        <dbReference type="EMBL" id="WGI36789.1"/>
    </source>
</evidence>
<dbReference type="Proteomes" id="UP001179842">
    <property type="component" value="Chromosome"/>
</dbReference>
<name>A0ABY8LU65_9BACT</name>
<proteinExistence type="predicted"/>